<dbReference type="Proteomes" id="UP000321491">
    <property type="component" value="Unassembled WGS sequence"/>
</dbReference>
<evidence type="ECO:0000313" key="1">
    <source>
        <dbReference type="EMBL" id="GEN31678.1"/>
    </source>
</evidence>
<dbReference type="AlphaFoldDB" id="A0A511V182"/>
<keyword evidence="2" id="KW-1185">Reference proteome</keyword>
<evidence type="ECO:0000313" key="2">
    <source>
        <dbReference type="Proteomes" id="UP000321491"/>
    </source>
</evidence>
<reference evidence="1 2" key="1">
    <citation type="submission" date="2019-07" db="EMBL/GenBank/DDBJ databases">
        <title>Whole genome shotgun sequence of Cerasibacillus quisquiliarum NBRC 102429.</title>
        <authorList>
            <person name="Hosoyama A."/>
            <person name="Uohara A."/>
            <person name="Ohji S."/>
            <person name="Ichikawa N."/>
        </authorList>
    </citation>
    <scope>NUCLEOTIDE SEQUENCE [LARGE SCALE GENOMIC DNA]</scope>
    <source>
        <strain evidence="1 2">NBRC 102429</strain>
    </source>
</reference>
<gene>
    <name evidence="1" type="ORF">CQU01_19160</name>
</gene>
<proteinExistence type="predicted"/>
<sequence length="57" mass="6320">MNGTEICNSGVGCGIEWLIRWNLGGTGLDDLTSMKDFKYAIEASLLNLYDVESFKVM</sequence>
<protein>
    <submittedName>
        <fullName evidence="1">Uncharacterized protein</fullName>
    </submittedName>
</protein>
<dbReference type="EMBL" id="BJXW01000021">
    <property type="protein sequence ID" value="GEN31678.1"/>
    <property type="molecule type" value="Genomic_DNA"/>
</dbReference>
<comment type="caution">
    <text evidence="1">The sequence shown here is derived from an EMBL/GenBank/DDBJ whole genome shotgun (WGS) entry which is preliminary data.</text>
</comment>
<name>A0A511V182_9BACI</name>
<accession>A0A511V182</accession>
<organism evidence="1 2">
    <name type="scientific">Cerasibacillus quisquiliarum</name>
    <dbReference type="NCBI Taxonomy" id="227865"/>
    <lineage>
        <taxon>Bacteria</taxon>
        <taxon>Bacillati</taxon>
        <taxon>Bacillota</taxon>
        <taxon>Bacilli</taxon>
        <taxon>Bacillales</taxon>
        <taxon>Bacillaceae</taxon>
        <taxon>Cerasibacillus</taxon>
    </lineage>
</organism>